<comment type="similarity">
    <text evidence="2">Belongs to the autoinducer-2 exporter (AI-2E) (TC 2.A.86) family.</text>
</comment>
<dbReference type="EMBL" id="JABBPN010000002">
    <property type="protein sequence ID" value="NMO94732.1"/>
    <property type="molecule type" value="Genomic_DNA"/>
</dbReference>
<keyword evidence="10" id="KW-1185">Reference proteome</keyword>
<evidence type="ECO:0000256" key="8">
    <source>
        <dbReference type="SAM" id="Phobius"/>
    </source>
</evidence>
<sequence>MMQSKYFRTCLGIIALLLIIYLTTKISFLFQPLVSIFNMLLVPMAISGFFFYLLRPIVDHLERRKIKRPLGVLLIYFVFAGLFAIFVVTIWPTLQEQIENFVMNAPNLVQDLQKQMTQLQQSSFFGRFMPSESEIYTRATEIADQAMTWISNSLTNLITVVSNVFIILATVPIILYYMLKESDKLPPKLLGILPRRFRRDGQEVLKEIDGALSNFIIGKVILNLVLSILIYIGFLIIGLPYSLLLTLISFVLNFIPYVGALLATIPVVIVGFIESPSIAIWSVVVIVIAQQIQDNILTPVIYGKQLDIHPLTTIILLLVGGNFFGMLGVLLAIPAYMVIKIVVVRVYELFVAEKVENA</sequence>
<dbReference type="AlphaFoldDB" id="A0A848M3R4"/>
<feature type="transmembrane region" description="Helical" evidence="8">
    <location>
        <begin position="247"/>
        <end position="273"/>
    </location>
</feature>
<evidence type="ECO:0000313" key="10">
    <source>
        <dbReference type="Proteomes" id="UP000565468"/>
    </source>
</evidence>
<protein>
    <submittedName>
        <fullName evidence="9">AI-2E family transporter</fullName>
    </submittedName>
</protein>
<keyword evidence="4" id="KW-1003">Cell membrane</keyword>
<evidence type="ECO:0000256" key="2">
    <source>
        <dbReference type="ARBA" id="ARBA00009773"/>
    </source>
</evidence>
<comment type="subcellular location">
    <subcellularLocation>
        <location evidence="1">Cell membrane</location>
        <topology evidence="1">Multi-pass membrane protein</topology>
    </subcellularLocation>
</comment>
<gene>
    <name evidence="9" type="ORF">HII30_02870</name>
</gene>
<feature type="transmembrane region" description="Helical" evidence="8">
    <location>
        <begin position="220"/>
        <end position="241"/>
    </location>
</feature>
<dbReference type="GO" id="GO:0055085">
    <property type="term" value="P:transmembrane transport"/>
    <property type="evidence" value="ECO:0007669"/>
    <property type="project" value="TreeGrafter"/>
</dbReference>
<organism evidence="9 10">
    <name type="scientific">Paenibacillus lemnae</name>
    <dbReference type="NCBI Taxonomy" id="1330551"/>
    <lineage>
        <taxon>Bacteria</taxon>
        <taxon>Bacillati</taxon>
        <taxon>Bacillota</taxon>
        <taxon>Bacilli</taxon>
        <taxon>Bacillales</taxon>
        <taxon>Paenibacillaceae</taxon>
        <taxon>Paenibacillus</taxon>
    </lineage>
</organism>
<dbReference type="Pfam" id="PF01594">
    <property type="entry name" value="AI-2E_transport"/>
    <property type="match status" value="1"/>
</dbReference>
<evidence type="ECO:0000256" key="6">
    <source>
        <dbReference type="ARBA" id="ARBA00022989"/>
    </source>
</evidence>
<feature type="transmembrane region" description="Helical" evidence="8">
    <location>
        <begin position="36"/>
        <end position="58"/>
    </location>
</feature>
<dbReference type="GO" id="GO:0005886">
    <property type="term" value="C:plasma membrane"/>
    <property type="evidence" value="ECO:0007669"/>
    <property type="project" value="UniProtKB-SubCell"/>
</dbReference>
<evidence type="ECO:0000313" key="9">
    <source>
        <dbReference type="EMBL" id="NMO94732.1"/>
    </source>
</evidence>
<accession>A0A848M3R4</accession>
<feature type="transmembrane region" description="Helical" evidence="8">
    <location>
        <begin position="314"/>
        <end position="339"/>
    </location>
</feature>
<keyword evidence="5 8" id="KW-0812">Transmembrane</keyword>
<dbReference type="PANTHER" id="PTHR21716">
    <property type="entry name" value="TRANSMEMBRANE PROTEIN"/>
    <property type="match status" value="1"/>
</dbReference>
<evidence type="ECO:0000256" key="7">
    <source>
        <dbReference type="ARBA" id="ARBA00023136"/>
    </source>
</evidence>
<keyword evidence="6 8" id="KW-1133">Transmembrane helix</keyword>
<evidence type="ECO:0000256" key="5">
    <source>
        <dbReference type="ARBA" id="ARBA00022692"/>
    </source>
</evidence>
<evidence type="ECO:0000256" key="4">
    <source>
        <dbReference type="ARBA" id="ARBA00022475"/>
    </source>
</evidence>
<keyword evidence="3" id="KW-0813">Transport</keyword>
<evidence type="ECO:0000256" key="1">
    <source>
        <dbReference type="ARBA" id="ARBA00004651"/>
    </source>
</evidence>
<dbReference type="RefSeq" id="WP_169503427.1">
    <property type="nucleotide sequence ID" value="NZ_JABBPN010000002.1"/>
</dbReference>
<name>A0A848M3R4_PAELE</name>
<feature type="transmembrane region" description="Helical" evidence="8">
    <location>
        <begin position="70"/>
        <end position="94"/>
    </location>
</feature>
<dbReference type="InterPro" id="IPR002549">
    <property type="entry name" value="AI-2E-like"/>
</dbReference>
<reference evidence="9 10" key="1">
    <citation type="submission" date="2020-04" db="EMBL/GenBank/DDBJ databases">
        <title>Paenibacillus algicola sp. nov., a novel marine bacterium producing alginate lyase.</title>
        <authorList>
            <person name="Huang H."/>
        </authorList>
    </citation>
    <scope>NUCLEOTIDE SEQUENCE [LARGE SCALE GENOMIC DNA]</scope>
    <source>
        <strain evidence="9 10">L7-75</strain>
    </source>
</reference>
<evidence type="ECO:0000256" key="3">
    <source>
        <dbReference type="ARBA" id="ARBA00022448"/>
    </source>
</evidence>
<feature type="transmembrane region" description="Helical" evidence="8">
    <location>
        <begin position="7"/>
        <end position="30"/>
    </location>
</feature>
<dbReference type="PANTHER" id="PTHR21716:SF53">
    <property type="entry name" value="PERMEASE PERM-RELATED"/>
    <property type="match status" value="1"/>
</dbReference>
<dbReference type="Proteomes" id="UP000565468">
    <property type="component" value="Unassembled WGS sequence"/>
</dbReference>
<keyword evidence="7 8" id="KW-0472">Membrane</keyword>
<feature type="transmembrane region" description="Helical" evidence="8">
    <location>
        <begin position="157"/>
        <end position="179"/>
    </location>
</feature>
<proteinExistence type="inferred from homology"/>
<comment type="caution">
    <text evidence="9">The sequence shown here is derived from an EMBL/GenBank/DDBJ whole genome shotgun (WGS) entry which is preliminary data.</text>
</comment>